<dbReference type="GO" id="GO:0005524">
    <property type="term" value="F:ATP binding"/>
    <property type="evidence" value="ECO:0007669"/>
    <property type="project" value="UniProtKB-KW"/>
</dbReference>
<evidence type="ECO:0000256" key="7">
    <source>
        <dbReference type="ARBA" id="ARBA00022840"/>
    </source>
</evidence>
<dbReference type="PANTHER" id="PTHR43442">
    <property type="entry name" value="GLUCONOKINASE-RELATED"/>
    <property type="match status" value="1"/>
</dbReference>
<dbReference type="OrthoDB" id="275177at2759"/>
<evidence type="ECO:0000313" key="11">
    <source>
        <dbReference type="Proteomes" id="UP000307173"/>
    </source>
</evidence>
<keyword evidence="6 9" id="KW-0418">Kinase</keyword>
<dbReference type="UniPathway" id="UPA00792"/>
<dbReference type="AlphaFoldDB" id="A0A4T0WYR0"/>
<gene>
    <name evidence="10" type="ORF">CANINC_003471</name>
</gene>
<dbReference type="GO" id="GO:0046316">
    <property type="term" value="F:gluconokinase activity"/>
    <property type="evidence" value="ECO:0007669"/>
    <property type="project" value="UniProtKB-EC"/>
</dbReference>
<comment type="catalytic activity">
    <reaction evidence="8 9">
        <text>D-gluconate + ATP = 6-phospho-D-gluconate + ADP + H(+)</text>
        <dbReference type="Rhea" id="RHEA:19433"/>
        <dbReference type="ChEBI" id="CHEBI:15378"/>
        <dbReference type="ChEBI" id="CHEBI:18391"/>
        <dbReference type="ChEBI" id="CHEBI:30616"/>
        <dbReference type="ChEBI" id="CHEBI:58759"/>
        <dbReference type="ChEBI" id="CHEBI:456216"/>
        <dbReference type="EC" id="2.7.1.12"/>
    </reaction>
</comment>
<dbReference type="GO" id="GO:0005737">
    <property type="term" value="C:cytoplasm"/>
    <property type="evidence" value="ECO:0007669"/>
    <property type="project" value="TreeGrafter"/>
</dbReference>
<dbReference type="Proteomes" id="UP000307173">
    <property type="component" value="Unassembled WGS sequence"/>
</dbReference>
<protein>
    <recommendedName>
        <fullName evidence="3 9">Gluconokinase</fullName>
        <ecNumber evidence="3 9">2.7.1.12</ecNumber>
    </recommendedName>
</protein>
<comment type="pathway">
    <text evidence="1 9">Carbohydrate acid metabolism; D-gluconate degradation.</text>
</comment>
<dbReference type="GO" id="GO:0005975">
    <property type="term" value="P:carbohydrate metabolic process"/>
    <property type="evidence" value="ECO:0007669"/>
    <property type="project" value="InterPro"/>
</dbReference>
<evidence type="ECO:0000256" key="8">
    <source>
        <dbReference type="ARBA" id="ARBA00048090"/>
    </source>
</evidence>
<dbReference type="Gene3D" id="3.40.50.300">
    <property type="entry name" value="P-loop containing nucleotide triphosphate hydrolases"/>
    <property type="match status" value="1"/>
</dbReference>
<dbReference type="SUPFAM" id="SSF52540">
    <property type="entry name" value="P-loop containing nucleoside triphosphate hydrolases"/>
    <property type="match status" value="1"/>
</dbReference>
<evidence type="ECO:0000256" key="2">
    <source>
        <dbReference type="ARBA" id="ARBA00008420"/>
    </source>
</evidence>
<evidence type="ECO:0000256" key="1">
    <source>
        <dbReference type="ARBA" id="ARBA00004875"/>
    </source>
</evidence>
<proteinExistence type="inferred from homology"/>
<dbReference type="PANTHER" id="PTHR43442:SF3">
    <property type="entry name" value="GLUCONOKINASE-RELATED"/>
    <property type="match status" value="1"/>
</dbReference>
<dbReference type="EC" id="2.7.1.12" evidence="3 9"/>
<evidence type="ECO:0000256" key="5">
    <source>
        <dbReference type="ARBA" id="ARBA00022741"/>
    </source>
</evidence>
<comment type="similarity">
    <text evidence="2 9">Belongs to the gluconokinase GntK/GntV family.</text>
</comment>
<reference evidence="10 11" key="1">
    <citation type="journal article" date="2019" name="Front. Genet.">
        <title>Whole-Genome Sequencing of the Opportunistic Yeast Pathogen Candida inconspicua Uncovers Its Hybrid Origin.</title>
        <authorList>
            <person name="Mixao V."/>
            <person name="Hansen A.P."/>
            <person name="Saus E."/>
            <person name="Boekhout T."/>
            <person name="Lass-Florl C."/>
            <person name="Gabaldon T."/>
        </authorList>
    </citation>
    <scope>NUCLEOTIDE SEQUENCE [LARGE SCALE GENOMIC DNA]</scope>
    <source>
        <strain evidence="10 11">CBS 180</strain>
    </source>
</reference>
<dbReference type="InterPro" id="IPR027417">
    <property type="entry name" value="P-loop_NTPase"/>
</dbReference>
<keyword evidence="4 9" id="KW-0808">Transferase</keyword>
<dbReference type="InterPro" id="IPR006001">
    <property type="entry name" value="Therm_gnt_kin"/>
</dbReference>
<keyword evidence="11" id="KW-1185">Reference proteome</keyword>
<dbReference type="NCBIfam" id="TIGR01313">
    <property type="entry name" value="therm_gnt_kin"/>
    <property type="match status" value="1"/>
</dbReference>
<sequence length="165" mass="18450">MRVIVIGGVSGCGKSTVGRRLAEKLQCPFIEGDDHHSDENVRKMHAGIPLTDEDRLPWLQQLCKAVKSCNSLDVVVSCSMLKRSYRDAIVSMLAECVCILIILARPASVVENALQERQGHFINQEDVHGWLQSQMRDLEIQEDVNLVEAKGVDETLAEIEQILKK</sequence>
<organism evidence="10 11">
    <name type="scientific">Pichia inconspicua</name>
    <dbReference type="NCBI Taxonomy" id="52247"/>
    <lineage>
        <taxon>Eukaryota</taxon>
        <taxon>Fungi</taxon>
        <taxon>Dikarya</taxon>
        <taxon>Ascomycota</taxon>
        <taxon>Saccharomycotina</taxon>
        <taxon>Pichiomycetes</taxon>
        <taxon>Pichiales</taxon>
        <taxon>Pichiaceae</taxon>
        <taxon>Pichia</taxon>
    </lineage>
</organism>
<name>A0A4T0WYR0_9ASCO</name>
<comment type="caution">
    <text evidence="10">The sequence shown here is derived from an EMBL/GenBank/DDBJ whole genome shotgun (WGS) entry which is preliminary data.</text>
</comment>
<keyword evidence="5 9" id="KW-0547">Nucleotide-binding</keyword>
<evidence type="ECO:0000256" key="6">
    <source>
        <dbReference type="ARBA" id="ARBA00022777"/>
    </source>
</evidence>
<evidence type="ECO:0000256" key="4">
    <source>
        <dbReference type="ARBA" id="ARBA00022679"/>
    </source>
</evidence>
<keyword evidence="7 9" id="KW-0067">ATP-binding</keyword>
<evidence type="ECO:0000313" key="10">
    <source>
        <dbReference type="EMBL" id="TID21191.1"/>
    </source>
</evidence>
<evidence type="ECO:0000256" key="9">
    <source>
        <dbReference type="RuleBase" id="RU363066"/>
    </source>
</evidence>
<accession>A0A4T0WYR0</accession>
<dbReference type="EMBL" id="SELW01000553">
    <property type="protein sequence ID" value="TID21191.1"/>
    <property type="molecule type" value="Genomic_DNA"/>
</dbReference>
<evidence type="ECO:0000256" key="3">
    <source>
        <dbReference type="ARBA" id="ARBA00012054"/>
    </source>
</evidence>
<dbReference type="STRING" id="52247.A0A4T0WYR0"/>
<dbReference type="CDD" id="cd02021">
    <property type="entry name" value="GntK"/>
    <property type="match status" value="1"/>
</dbReference>
<dbReference type="Pfam" id="PF13671">
    <property type="entry name" value="AAA_33"/>
    <property type="match status" value="1"/>
</dbReference>